<gene>
    <name evidence="4" type="ORF">E5167_00620</name>
</gene>
<accession>A0A4U0F0P5</accession>
<feature type="signal peptide" evidence="2">
    <location>
        <begin position="1"/>
        <end position="22"/>
    </location>
</feature>
<dbReference type="PANTHER" id="PTHR36842">
    <property type="entry name" value="PROTEIN TOLB HOMOLOG"/>
    <property type="match status" value="1"/>
</dbReference>
<dbReference type="OrthoDB" id="9815657at2"/>
<name>A0A4U0F0P5_9FLAO</name>
<proteinExistence type="inferred from homology"/>
<dbReference type="Pfam" id="PF07676">
    <property type="entry name" value="PD40"/>
    <property type="match status" value="2"/>
</dbReference>
<evidence type="ECO:0000313" key="5">
    <source>
        <dbReference type="Proteomes" id="UP000307657"/>
    </source>
</evidence>
<dbReference type="PANTHER" id="PTHR36842:SF1">
    <property type="entry name" value="PROTEIN TOLB"/>
    <property type="match status" value="1"/>
</dbReference>
<feature type="chain" id="PRO_5020958005" evidence="2">
    <location>
        <begin position="23"/>
        <end position="380"/>
    </location>
</feature>
<dbReference type="Gene3D" id="2.120.10.30">
    <property type="entry name" value="TolB, C-terminal domain"/>
    <property type="match status" value="2"/>
</dbReference>
<organism evidence="4 5">
    <name type="scientific">Pontimicrobium aquaticum</name>
    <dbReference type="NCBI Taxonomy" id="2565367"/>
    <lineage>
        <taxon>Bacteria</taxon>
        <taxon>Pseudomonadati</taxon>
        <taxon>Bacteroidota</taxon>
        <taxon>Flavobacteriia</taxon>
        <taxon>Flavobacteriales</taxon>
        <taxon>Flavobacteriaceae</taxon>
        <taxon>Pontimicrobium</taxon>
    </lineage>
</organism>
<evidence type="ECO:0000259" key="3">
    <source>
        <dbReference type="Pfam" id="PF16472"/>
    </source>
</evidence>
<evidence type="ECO:0000256" key="2">
    <source>
        <dbReference type="SAM" id="SignalP"/>
    </source>
</evidence>
<keyword evidence="5" id="KW-1185">Reference proteome</keyword>
<dbReference type="SUPFAM" id="SSF82171">
    <property type="entry name" value="DPP6 N-terminal domain-like"/>
    <property type="match status" value="1"/>
</dbReference>
<dbReference type="AlphaFoldDB" id="A0A4U0F0P5"/>
<keyword evidence="2" id="KW-0732">Signal</keyword>
<evidence type="ECO:0000256" key="1">
    <source>
        <dbReference type="ARBA" id="ARBA00009820"/>
    </source>
</evidence>
<evidence type="ECO:0000313" key="4">
    <source>
        <dbReference type="EMBL" id="TJY37790.1"/>
    </source>
</evidence>
<dbReference type="Gene3D" id="2.120.10.60">
    <property type="entry name" value="Tricorn protease N-terminal domain"/>
    <property type="match status" value="1"/>
</dbReference>
<reference evidence="4 5" key="1">
    <citation type="submission" date="2019-04" db="EMBL/GenBank/DDBJ databases">
        <title>Lacinutrix sp. nov., isolated from marine water.</title>
        <authorList>
            <person name="Kim W."/>
        </authorList>
    </citation>
    <scope>NUCLEOTIDE SEQUENCE [LARGE SCALE GENOMIC DNA]</scope>
    <source>
        <strain evidence="4 5">CAU 1491</strain>
    </source>
</reference>
<dbReference type="SUPFAM" id="SSF69304">
    <property type="entry name" value="Tricorn protease N-terminal domain"/>
    <property type="match status" value="1"/>
</dbReference>
<dbReference type="Pfam" id="PF16472">
    <property type="entry name" value="DUF5050"/>
    <property type="match status" value="1"/>
</dbReference>
<protein>
    <submittedName>
        <fullName evidence="4">DUF5050 domain-containing protein</fullName>
    </submittedName>
</protein>
<dbReference type="InterPro" id="IPR032485">
    <property type="entry name" value="LRP1-like_beta_prop"/>
</dbReference>
<dbReference type="EMBL" id="SUPL01000001">
    <property type="protein sequence ID" value="TJY37790.1"/>
    <property type="molecule type" value="Genomic_DNA"/>
</dbReference>
<sequence length="380" mass="42878">MKKIIYIFLILLLTLQSSIVIAQTPNDYSAVMSNDEKKIVFYSYRPGKGKIFTMNPDGSNQQILSVGDGTHIQPIWSPDGKRILYSQSSLQDANGKRISGPIISMKADGSDVKELTNFKDGEYSGAIAWTKDKIYFTHDGDGIYTMNLDGSGQKLVKRTPNPNRTIVSKDLKKAYYILNHEDNTSSIYEVDMMNGGQPKELIRNPNKHFLIAISPDNKKIAFTSNMKGNYELYIMDSTGKNMKRLTNTDRDEYFVSFTPDSKRILFDSEKRGSADVFIMNIDGTNEKNLTRTSTSNTNPMVVGNKIVFTSRRDGNTEIYTRNKKDGKLKRLTNNSYVDDRPVLSGDGKFIAFESNRSGNSEIYIMKTDGSRVRKLTNSIK</sequence>
<dbReference type="RefSeq" id="WP_136839981.1">
    <property type="nucleotide sequence ID" value="NZ_SUPL01000001.1"/>
</dbReference>
<dbReference type="Proteomes" id="UP000307657">
    <property type="component" value="Unassembled WGS sequence"/>
</dbReference>
<dbReference type="InterPro" id="IPR011042">
    <property type="entry name" value="6-blade_b-propeller_TolB-like"/>
</dbReference>
<feature type="domain" description="Prolow-density lipoprotein receptor-related protein 1-like beta-propeller" evidence="3">
    <location>
        <begin position="125"/>
        <end position="377"/>
    </location>
</feature>
<dbReference type="InterPro" id="IPR011659">
    <property type="entry name" value="WD40"/>
</dbReference>
<comment type="similarity">
    <text evidence="1">Belongs to the TolB family.</text>
</comment>
<comment type="caution">
    <text evidence="4">The sequence shown here is derived from an EMBL/GenBank/DDBJ whole genome shotgun (WGS) entry which is preliminary data.</text>
</comment>